<evidence type="ECO:0000313" key="2">
    <source>
        <dbReference type="EMBL" id="AGZ39893.1"/>
    </source>
</evidence>
<keyword evidence="3" id="KW-1185">Reference proteome</keyword>
<dbReference type="HOGENOM" id="CLU_2930637_0_0_11"/>
<name>U5VSC1_9ACTN</name>
<protein>
    <submittedName>
        <fullName evidence="2">Uncharacterized protein</fullName>
    </submittedName>
</protein>
<dbReference type="KEGG" id="afs:AFR_08020"/>
<sequence length="60" mass="6345">MIVPGGEGMAEGDSVSGDVGDSALREAAPELRRLQGLERIAALGEAGAFDELLDKRNYRN</sequence>
<dbReference type="Proteomes" id="UP000017746">
    <property type="component" value="Chromosome"/>
</dbReference>
<dbReference type="EMBL" id="CP006272">
    <property type="protein sequence ID" value="AGZ39893.1"/>
    <property type="molecule type" value="Genomic_DNA"/>
</dbReference>
<organism evidence="2 3">
    <name type="scientific">Actinoplanes friuliensis DSM 7358</name>
    <dbReference type="NCBI Taxonomy" id="1246995"/>
    <lineage>
        <taxon>Bacteria</taxon>
        <taxon>Bacillati</taxon>
        <taxon>Actinomycetota</taxon>
        <taxon>Actinomycetes</taxon>
        <taxon>Micromonosporales</taxon>
        <taxon>Micromonosporaceae</taxon>
        <taxon>Actinoplanes</taxon>
    </lineage>
</organism>
<evidence type="ECO:0000256" key="1">
    <source>
        <dbReference type="SAM" id="MobiDB-lite"/>
    </source>
</evidence>
<gene>
    <name evidence="2" type="ORF">AFR_08020</name>
</gene>
<accession>U5VSC1</accession>
<reference evidence="2 3" key="1">
    <citation type="journal article" date="2014" name="J. Biotechnol.">
        <title>Complete genome sequence of the actinobacterium Actinoplanes friuliensis HAG 010964, producer of the lipopeptide antibiotic friulimycin.</title>
        <authorList>
            <person name="Ruckert C."/>
            <person name="Szczepanowski R."/>
            <person name="Albersmeier A."/>
            <person name="Goesmann A."/>
            <person name="Fischer N."/>
            <person name="Steinkamper A."/>
            <person name="Puhler A."/>
            <person name="Biener R."/>
            <person name="Schwartz D."/>
            <person name="Kalinowski J."/>
        </authorList>
    </citation>
    <scope>NUCLEOTIDE SEQUENCE [LARGE SCALE GENOMIC DNA]</scope>
    <source>
        <strain evidence="2 3">DSM 7358</strain>
    </source>
</reference>
<proteinExistence type="predicted"/>
<dbReference type="AlphaFoldDB" id="U5VSC1"/>
<evidence type="ECO:0000313" key="3">
    <source>
        <dbReference type="Proteomes" id="UP000017746"/>
    </source>
</evidence>
<dbReference type="PATRIC" id="fig|1246995.3.peg.1637"/>
<feature type="region of interest" description="Disordered" evidence="1">
    <location>
        <begin position="1"/>
        <end position="24"/>
    </location>
</feature>